<feature type="non-terminal residue" evidence="2">
    <location>
        <position position="335"/>
    </location>
</feature>
<dbReference type="EMBL" id="LAZR01069709">
    <property type="protein sequence ID" value="KKK47181.1"/>
    <property type="molecule type" value="Genomic_DNA"/>
</dbReference>
<feature type="compositionally biased region" description="Basic and acidic residues" evidence="1">
    <location>
        <begin position="50"/>
        <end position="63"/>
    </location>
</feature>
<proteinExistence type="predicted"/>
<dbReference type="AlphaFoldDB" id="A0A0F8YGN4"/>
<dbReference type="InterPro" id="IPR036465">
    <property type="entry name" value="vWFA_dom_sf"/>
</dbReference>
<evidence type="ECO:0008006" key="3">
    <source>
        <dbReference type="Google" id="ProtNLM"/>
    </source>
</evidence>
<feature type="region of interest" description="Disordered" evidence="1">
    <location>
        <begin position="1"/>
        <end position="99"/>
    </location>
</feature>
<feature type="compositionally biased region" description="Acidic residues" evidence="1">
    <location>
        <begin position="1"/>
        <end position="36"/>
    </location>
</feature>
<reference evidence="2" key="1">
    <citation type="journal article" date="2015" name="Nature">
        <title>Complex archaea that bridge the gap between prokaryotes and eukaryotes.</title>
        <authorList>
            <person name="Spang A."/>
            <person name="Saw J.H."/>
            <person name="Jorgensen S.L."/>
            <person name="Zaremba-Niedzwiedzka K."/>
            <person name="Martijn J."/>
            <person name="Lind A.E."/>
            <person name="van Eijk R."/>
            <person name="Schleper C."/>
            <person name="Guy L."/>
            <person name="Ettema T.J."/>
        </authorList>
    </citation>
    <scope>NUCLEOTIDE SEQUENCE</scope>
</reference>
<protein>
    <recommendedName>
        <fullName evidence="3">VWFA domain-containing protein</fullName>
    </recommendedName>
</protein>
<gene>
    <name evidence="2" type="ORF">LCGC14_3157790</name>
</gene>
<dbReference type="SUPFAM" id="SSF53300">
    <property type="entry name" value="vWA-like"/>
    <property type="match status" value="1"/>
</dbReference>
<name>A0A0F8YGN4_9ZZZZ</name>
<sequence>EACEDGEPSNETESREDESEPGESGEPEDGETEPEPSETKTDGEREEEEAAKFWEDKEDKEMDSQDPDAPLPGEEEVEPEPEDTSLDRPLASTEEDEMDEDLARDINNAVENEVEDVTEEVKEAFDGTIGFNVRAVLRSREGKTPKMKPNMLLRKRLERIMSIKKRLQARTMHGEQYGRIDKRHLHRVATDERIFSLKYKFPDGFPTTKILLDLSGSMSGHQADEVLEAAGALQTLVDAEVWCYNSKGSQCNLVRMDEGKLVHKYQPGGNTPSGLALVGVSLGMKKGGLIIHLTDGGHNTGESPWRAYWILEARGIEVVNVIWGGDSRGNRHYVG</sequence>
<accession>A0A0F8YGN4</accession>
<feature type="compositionally biased region" description="Acidic residues" evidence="1">
    <location>
        <begin position="73"/>
        <end position="84"/>
    </location>
</feature>
<evidence type="ECO:0000256" key="1">
    <source>
        <dbReference type="SAM" id="MobiDB-lite"/>
    </source>
</evidence>
<comment type="caution">
    <text evidence="2">The sequence shown here is derived from an EMBL/GenBank/DDBJ whole genome shotgun (WGS) entry which is preliminary data.</text>
</comment>
<evidence type="ECO:0000313" key="2">
    <source>
        <dbReference type="EMBL" id="KKK47181.1"/>
    </source>
</evidence>
<feature type="non-terminal residue" evidence="2">
    <location>
        <position position="1"/>
    </location>
</feature>
<organism evidence="2">
    <name type="scientific">marine sediment metagenome</name>
    <dbReference type="NCBI Taxonomy" id="412755"/>
    <lineage>
        <taxon>unclassified sequences</taxon>
        <taxon>metagenomes</taxon>
        <taxon>ecological metagenomes</taxon>
    </lineage>
</organism>